<dbReference type="Gene3D" id="3.30.1240.10">
    <property type="match status" value="1"/>
</dbReference>
<accession>A0A7W8FWL8</accession>
<dbReference type="GO" id="GO:0016791">
    <property type="term" value="F:phosphatase activity"/>
    <property type="evidence" value="ECO:0007669"/>
    <property type="project" value="TreeGrafter"/>
</dbReference>
<reference evidence="1 2" key="1">
    <citation type="submission" date="2020-08" db="EMBL/GenBank/DDBJ databases">
        <title>Genomic Encyclopedia of Type Strains, Phase IV (KMG-IV): sequencing the most valuable type-strain genomes for metagenomic binning, comparative biology and taxonomic classification.</title>
        <authorList>
            <person name="Goeker M."/>
        </authorList>
    </citation>
    <scope>NUCLEOTIDE SEQUENCE [LARGE SCALE GENOMIC DNA]</scope>
    <source>
        <strain evidence="1 2">DSM 25799</strain>
    </source>
</reference>
<dbReference type="InterPro" id="IPR023214">
    <property type="entry name" value="HAD_sf"/>
</dbReference>
<dbReference type="PANTHER" id="PTHR10000:SF8">
    <property type="entry name" value="HAD SUPERFAMILY HYDROLASE-LIKE, TYPE 3"/>
    <property type="match status" value="1"/>
</dbReference>
<dbReference type="InterPro" id="IPR036412">
    <property type="entry name" value="HAD-like_sf"/>
</dbReference>
<dbReference type="GO" id="GO:0000287">
    <property type="term" value="F:magnesium ion binding"/>
    <property type="evidence" value="ECO:0007669"/>
    <property type="project" value="TreeGrafter"/>
</dbReference>
<dbReference type="PANTHER" id="PTHR10000">
    <property type="entry name" value="PHOSPHOSERINE PHOSPHATASE"/>
    <property type="match status" value="1"/>
</dbReference>
<keyword evidence="2" id="KW-1185">Reference proteome</keyword>
<dbReference type="AlphaFoldDB" id="A0A7W8FWL8"/>
<name>A0A7W8FWL8_9FIRM</name>
<dbReference type="EMBL" id="JACHHK010000001">
    <property type="protein sequence ID" value="MBB5182062.1"/>
    <property type="molecule type" value="Genomic_DNA"/>
</dbReference>
<dbReference type="RefSeq" id="WP_183326464.1">
    <property type="nucleotide sequence ID" value="NZ_JACHHK010000001.1"/>
</dbReference>
<dbReference type="Proteomes" id="UP000539953">
    <property type="component" value="Unassembled WGS sequence"/>
</dbReference>
<dbReference type="SUPFAM" id="SSF56784">
    <property type="entry name" value="HAD-like"/>
    <property type="match status" value="1"/>
</dbReference>
<gene>
    <name evidence="1" type="ORF">HNQ47_000065</name>
</gene>
<protein>
    <recommendedName>
        <fullName evidence="3">Hydrolase</fullName>
    </recommendedName>
</protein>
<dbReference type="NCBIfam" id="TIGR01484">
    <property type="entry name" value="HAD-SF-IIB"/>
    <property type="match status" value="1"/>
</dbReference>
<comment type="caution">
    <text evidence="1">The sequence shown here is derived from an EMBL/GenBank/DDBJ whole genome shotgun (WGS) entry which is preliminary data.</text>
</comment>
<evidence type="ECO:0008006" key="3">
    <source>
        <dbReference type="Google" id="ProtNLM"/>
    </source>
</evidence>
<evidence type="ECO:0000313" key="1">
    <source>
        <dbReference type="EMBL" id="MBB5182062.1"/>
    </source>
</evidence>
<sequence>MKLFASDFDGTLYRHNEITAADQQAIAAFQKHHTFAVSTGRSLTGIDFAVQGVIRFDYYILASGALILNAEKDPIFMRTIDRPLIKQIYQRWNDLPMVFHAEDTVFTLDAPLPMQKHVDHLSQLPDQIYGLSIAAPNEAAAKQIVHFINEQYGEVMHAFQNRTHIDAAPAGCSKGNAIRILKQAGFSSCEAIGDSYNDIPMLAAADVAYTFPYAPAFVQKNADRIVESVACALSYSL</sequence>
<proteinExistence type="predicted"/>
<dbReference type="GO" id="GO:0005829">
    <property type="term" value="C:cytosol"/>
    <property type="evidence" value="ECO:0007669"/>
    <property type="project" value="TreeGrafter"/>
</dbReference>
<dbReference type="Pfam" id="PF08282">
    <property type="entry name" value="Hydrolase_3"/>
    <property type="match status" value="1"/>
</dbReference>
<dbReference type="Gene3D" id="3.40.50.1000">
    <property type="entry name" value="HAD superfamily/HAD-like"/>
    <property type="match status" value="1"/>
</dbReference>
<organism evidence="1 2">
    <name type="scientific">Catenisphaera adipataccumulans</name>
    <dbReference type="NCBI Taxonomy" id="700500"/>
    <lineage>
        <taxon>Bacteria</taxon>
        <taxon>Bacillati</taxon>
        <taxon>Bacillota</taxon>
        <taxon>Erysipelotrichia</taxon>
        <taxon>Erysipelotrichales</taxon>
        <taxon>Erysipelotrichaceae</taxon>
        <taxon>Catenisphaera</taxon>
    </lineage>
</organism>
<evidence type="ECO:0000313" key="2">
    <source>
        <dbReference type="Proteomes" id="UP000539953"/>
    </source>
</evidence>
<dbReference type="InterPro" id="IPR006379">
    <property type="entry name" value="HAD-SF_hydro_IIB"/>
</dbReference>